<evidence type="ECO:0000256" key="1">
    <source>
        <dbReference type="ARBA" id="ARBA00022603"/>
    </source>
</evidence>
<dbReference type="EC" id="2.1.1.171" evidence="3"/>
<reference evidence="3" key="2">
    <citation type="submission" date="2021-04" db="EMBL/GenBank/DDBJ databases">
        <authorList>
            <person name="Gilroy R."/>
        </authorList>
    </citation>
    <scope>NUCLEOTIDE SEQUENCE</scope>
    <source>
        <strain evidence="3">CHK156-179</strain>
    </source>
</reference>
<dbReference type="Gene3D" id="3.40.50.150">
    <property type="entry name" value="Vaccinia Virus protein VP39"/>
    <property type="match status" value="1"/>
</dbReference>
<gene>
    <name evidence="3" type="primary">rsmD</name>
    <name evidence="3" type="ORF">H9797_01090</name>
</gene>
<protein>
    <submittedName>
        <fullName evidence="3">16S rRNA (Guanine(966)-N(2))-methyltransferase RsmD</fullName>
        <ecNumber evidence="3">2.1.1.171</ecNumber>
    </submittedName>
</protein>
<dbReference type="Pfam" id="PF03602">
    <property type="entry name" value="Cons_hypoth95"/>
    <property type="match status" value="1"/>
</dbReference>
<dbReference type="PIRSF" id="PIRSF004553">
    <property type="entry name" value="CHP00095"/>
    <property type="match status" value="1"/>
</dbReference>
<evidence type="ECO:0000256" key="2">
    <source>
        <dbReference type="ARBA" id="ARBA00022679"/>
    </source>
</evidence>
<evidence type="ECO:0000313" key="4">
    <source>
        <dbReference type="Proteomes" id="UP000824221"/>
    </source>
</evidence>
<keyword evidence="2 3" id="KW-0808">Transferase</keyword>
<sequence length="180" mass="20190">MRIVAGKYRGRVLQEFRGTDIRPTADRVKESVFQILTPYFHGARVLDLFAGSGALGIESLSRGAEEAVFNDSSKESLKVCRANLQKVGERAAVYNLDYKSCLRSVSGKFRLIFCDPPYRMECLAEILALVKERGLLEEGGLVVFEGEREESSPEGWEVADARRYGRTRVTFFRLAQGGEQ</sequence>
<name>A0A9D2KDV8_9FIRM</name>
<proteinExistence type="predicted"/>
<comment type="caution">
    <text evidence="3">The sequence shown here is derived from an EMBL/GenBank/DDBJ whole genome shotgun (WGS) entry which is preliminary data.</text>
</comment>
<dbReference type="GO" id="GO:0052913">
    <property type="term" value="F:16S rRNA (guanine(966)-N(2))-methyltransferase activity"/>
    <property type="evidence" value="ECO:0007669"/>
    <property type="project" value="UniProtKB-EC"/>
</dbReference>
<reference evidence="3" key="1">
    <citation type="journal article" date="2021" name="PeerJ">
        <title>Extensive microbial diversity within the chicken gut microbiome revealed by metagenomics and culture.</title>
        <authorList>
            <person name="Gilroy R."/>
            <person name="Ravi A."/>
            <person name="Getino M."/>
            <person name="Pursley I."/>
            <person name="Horton D.L."/>
            <person name="Alikhan N.F."/>
            <person name="Baker D."/>
            <person name="Gharbi K."/>
            <person name="Hall N."/>
            <person name="Watson M."/>
            <person name="Adriaenssens E.M."/>
            <person name="Foster-Nyarko E."/>
            <person name="Jarju S."/>
            <person name="Secka A."/>
            <person name="Antonio M."/>
            <person name="Oren A."/>
            <person name="Chaudhuri R.R."/>
            <person name="La Ragione R."/>
            <person name="Hildebrand F."/>
            <person name="Pallen M.J."/>
        </authorList>
    </citation>
    <scope>NUCLEOTIDE SEQUENCE</scope>
    <source>
        <strain evidence="3">CHK156-179</strain>
    </source>
</reference>
<dbReference type="InterPro" id="IPR029063">
    <property type="entry name" value="SAM-dependent_MTases_sf"/>
</dbReference>
<dbReference type="PANTHER" id="PTHR43542">
    <property type="entry name" value="METHYLTRANSFERASE"/>
    <property type="match status" value="1"/>
</dbReference>
<evidence type="ECO:0000313" key="3">
    <source>
        <dbReference type="EMBL" id="HJA01964.1"/>
    </source>
</evidence>
<dbReference type="NCBIfam" id="TIGR00095">
    <property type="entry name" value="16S rRNA (guanine(966)-N(2))-methyltransferase RsmD"/>
    <property type="match status" value="1"/>
</dbReference>
<dbReference type="PANTHER" id="PTHR43542:SF1">
    <property type="entry name" value="METHYLTRANSFERASE"/>
    <property type="match status" value="1"/>
</dbReference>
<dbReference type="GO" id="GO:0003676">
    <property type="term" value="F:nucleic acid binding"/>
    <property type="evidence" value="ECO:0007669"/>
    <property type="project" value="InterPro"/>
</dbReference>
<dbReference type="InterPro" id="IPR002052">
    <property type="entry name" value="DNA_methylase_N6_adenine_CS"/>
</dbReference>
<dbReference type="CDD" id="cd02440">
    <property type="entry name" value="AdoMet_MTases"/>
    <property type="match status" value="1"/>
</dbReference>
<keyword evidence="1 3" id="KW-0489">Methyltransferase</keyword>
<dbReference type="InterPro" id="IPR004398">
    <property type="entry name" value="RNA_MeTrfase_RsmD"/>
</dbReference>
<organism evidence="3 4">
    <name type="scientific">Candidatus Gallimonas gallistercoris</name>
    <dbReference type="NCBI Taxonomy" id="2838602"/>
    <lineage>
        <taxon>Bacteria</taxon>
        <taxon>Bacillati</taxon>
        <taxon>Bacillota</taxon>
        <taxon>Clostridia</taxon>
        <taxon>Candidatus Gallimonas</taxon>
    </lineage>
</organism>
<dbReference type="AlphaFoldDB" id="A0A9D2KDV8"/>
<dbReference type="Proteomes" id="UP000824221">
    <property type="component" value="Unassembled WGS sequence"/>
</dbReference>
<dbReference type="EMBL" id="DXAJ01000022">
    <property type="protein sequence ID" value="HJA01964.1"/>
    <property type="molecule type" value="Genomic_DNA"/>
</dbReference>
<accession>A0A9D2KDV8</accession>
<dbReference type="SUPFAM" id="SSF53335">
    <property type="entry name" value="S-adenosyl-L-methionine-dependent methyltransferases"/>
    <property type="match status" value="1"/>
</dbReference>
<dbReference type="PROSITE" id="PS00092">
    <property type="entry name" value="N6_MTASE"/>
    <property type="match status" value="1"/>
</dbReference>